<dbReference type="Pfam" id="PF00188">
    <property type="entry name" value="CAP"/>
    <property type="match status" value="1"/>
</dbReference>
<keyword evidence="3" id="KW-1185">Reference proteome</keyword>
<dbReference type="InterPro" id="IPR035940">
    <property type="entry name" value="CAP_sf"/>
</dbReference>
<evidence type="ECO:0000313" key="3">
    <source>
        <dbReference type="Proteomes" id="UP000234882"/>
    </source>
</evidence>
<evidence type="ECO:0000259" key="1">
    <source>
        <dbReference type="Pfam" id="PF00188"/>
    </source>
</evidence>
<dbReference type="CDD" id="cd05379">
    <property type="entry name" value="CAP_bacterial"/>
    <property type="match status" value="1"/>
</dbReference>
<reference evidence="3" key="1">
    <citation type="submission" date="2017-12" db="EMBL/GenBank/DDBJ databases">
        <title>Genomic analysis of Paracoccus sp. CBA4604.</title>
        <authorList>
            <person name="Roh S.W."/>
            <person name="Kim J.Y."/>
            <person name="Kim J.S."/>
        </authorList>
    </citation>
    <scope>NUCLEOTIDE SEQUENCE [LARGE SCALE GENOMIC DNA]</scope>
    <source>
        <strain evidence="3">CBA4604</strain>
    </source>
</reference>
<dbReference type="InterPro" id="IPR014044">
    <property type="entry name" value="CAP_dom"/>
</dbReference>
<dbReference type="EMBL" id="CP025583">
    <property type="protein sequence ID" value="AUM75618.1"/>
    <property type="molecule type" value="Genomic_DNA"/>
</dbReference>
<proteinExistence type="predicted"/>
<feature type="domain" description="SCP" evidence="1">
    <location>
        <begin position="22"/>
        <end position="138"/>
    </location>
</feature>
<gene>
    <name evidence="2" type="ORF">CYR75_08570</name>
</gene>
<dbReference type="Proteomes" id="UP000234882">
    <property type="component" value="Chromosome"/>
</dbReference>
<organism evidence="2 3">
    <name type="scientific">Paracoccus jeotgali</name>
    <dbReference type="NCBI Taxonomy" id="2065379"/>
    <lineage>
        <taxon>Bacteria</taxon>
        <taxon>Pseudomonadati</taxon>
        <taxon>Pseudomonadota</taxon>
        <taxon>Alphaproteobacteria</taxon>
        <taxon>Rhodobacterales</taxon>
        <taxon>Paracoccaceae</taxon>
        <taxon>Paracoccus</taxon>
    </lineage>
</organism>
<dbReference type="AlphaFoldDB" id="A0A2K9MJ09"/>
<dbReference type="SUPFAM" id="SSF55797">
    <property type="entry name" value="PR-1-like"/>
    <property type="match status" value="1"/>
</dbReference>
<name>A0A2K9MJ09_9RHOB</name>
<dbReference type="PANTHER" id="PTHR31157">
    <property type="entry name" value="SCP DOMAIN-CONTAINING PROTEIN"/>
    <property type="match status" value="1"/>
</dbReference>
<dbReference type="Gene3D" id="3.40.33.10">
    <property type="entry name" value="CAP"/>
    <property type="match status" value="1"/>
</dbReference>
<dbReference type="PANTHER" id="PTHR31157:SF1">
    <property type="entry name" value="SCP DOMAIN-CONTAINING PROTEIN"/>
    <property type="match status" value="1"/>
</dbReference>
<dbReference type="KEGG" id="paru:CYR75_08570"/>
<dbReference type="OrthoDB" id="9811255at2"/>
<sequence>MALAGNAQCAATSGAETAAALASTNAIRAQRGLAPLSVDPRLQRAAESHACEMARRGTMTHVGGKSSGPMARIKQLGYKPRMAAENIAGGRFDLARVQSEWVNSPNHRANLLLPQTRHFGLGRAVAADGKTVFWSAVFAQPKG</sequence>
<protein>
    <submittedName>
        <fullName evidence="2">CAP domain-containing protein</fullName>
    </submittedName>
</protein>
<evidence type="ECO:0000313" key="2">
    <source>
        <dbReference type="EMBL" id="AUM75618.1"/>
    </source>
</evidence>
<accession>A0A2K9MJ09</accession>